<organism evidence="3 4">
    <name type="scientific">Legionella longbeachae serogroup 1 (strain NSW150)</name>
    <dbReference type="NCBI Taxonomy" id="661367"/>
    <lineage>
        <taxon>Bacteria</taxon>
        <taxon>Pseudomonadati</taxon>
        <taxon>Pseudomonadota</taxon>
        <taxon>Gammaproteobacteria</taxon>
        <taxon>Legionellales</taxon>
        <taxon>Legionellaceae</taxon>
        <taxon>Legionella</taxon>
    </lineage>
</organism>
<keyword evidence="4" id="KW-1185">Reference proteome</keyword>
<dbReference type="Proteomes" id="UP000001060">
    <property type="component" value="Chromosome"/>
</dbReference>
<keyword evidence="2" id="KW-0812">Transmembrane</keyword>
<dbReference type="GO" id="GO:0005886">
    <property type="term" value="C:plasma membrane"/>
    <property type="evidence" value="ECO:0007669"/>
    <property type="project" value="TreeGrafter"/>
</dbReference>
<dbReference type="PANTHER" id="PTHR32309:SF13">
    <property type="entry name" value="FERRIC ENTEROBACTIN TRANSPORT PROTEIN FEPE"/>
    <property type="match status" value="1"/>
</dbReference>
<feature type="transmembrane region" description="Helical" evidence="2">
    <location>
        <begin position="47"/>
        <end position="66"/>
    </location>
</feature>
<keyword evidence="2" id="KW-1133">Transmembrane helix</keyword>
<dbReference type="PANTHER" id="PTHR32309">
    <property type="entry name" value="TYROSINE-PROTEIN KINASE"/>
    <property type="match status" value="1"/>
</dbReference>
<dbReference type="STRING" id="661367.LLO_3152"/>
<sequence length="403" mass="46365">MLSKESRKALTAKARHLALNTVQLSRAKKIWPWIERRVHHVRKVNPILLWTVVVPTIIAIGYYIFWASDVYISEAKFTVHSSKQRATPTDLGSFLMNSVTSSSGEDSFAVRDFILSRDALRALNNRHALDKIFKSRQIDFFSRFDSLGLDHSFEALYDYYLKHVEIEVDSVSGISVLKTRAFTPQDAYKINKMLLEMSEQFINQLNFRSREDLIRFARNELMDAENKAKMAKLSLSSFQQRNGVFDIQSQSQMQLEGISRLQQELVQNENQLYHVKSLTPNNPQLASLGKRSETLRNAITHEMAKIASEDSNSFTSQAKEYQRLILDRDFADKQLISALATFDHAKNEALRKQLYLEHIAQPNIPDTPLEPHRFKIILAVFILGLMAWGILTLLIANVREHLE</sequence>
<dbReference type="AlphaFoldDB" id="D3HMB6"/>
<accession>D3HMB6</accession>
<evidence type="ECO:0000313" key="4">
    <source>
        <dbReference type="Proteomes" id="UP000001060"/>
    </source>
</evidence>
<dbReference type="OrthoDB" id="5497849at2"/>
<dbReference type="InterPro" id="IPR050445">
    <property type="entry name" value="Bact_polysacc_biosynth/exp"/>
</dbReference>
<reference evidence="3 4" key="1">
    <citation type="journal article" date="2010" name="PLoS Genet.">
        <title>Analysis of the Legionella longbeachae genome and transcriptome uncovers unique strategies to cause Legionnaires' disease.</title>
        <authorList>
            <person name="Cazalet C."/>
            <person name="Gomez-Valero L."/>
            <person name="Rusniok C."/>
            <person name="Lomma M."/>
            <person name="Dervins-Ravault D."/>
            <person name="Newton H."/>
            <person name="Sansom F."/>
            <person name="Jarraud S."/>
            <person name="Zidane N."/>
            <person name="Ma L."/>
            <person name="Bouchier C."/>
            <person name="Etienne J."/>
            <person name="Hartland E."/>
            <person name="Buchrieser C."/>
        </authorList>
    </citation>
    <scope>NUCLEOTIDE SEQUENCE [LARGE SCALE GENOMIC DNA]</scope>
    <source>
        <strain evidence="3 4">NSW150</strain>
    </source>
</reference>
<keyword evidence="1" id="KW-0175">Coiled coil</keyword>
<proteinExistence type="predicted"/>
<evidence type="ECO:0000256" key="2">
    <source>
        <dbReference type="SAM" id="Phobius"/>
    </source>
</evidence>
<dbReference type="RefSeq" id="WP_012979498.1">
    <property type="nucleotide sequence ID" value="NC_013861.1"/>
</dbReference>
<dbReference type="KEGG" id="llo:LLO_3152"/>
<feature type="transmembrane region" description="Helical" evidence="2">
    <location>
        <begin position="376"/>
        <end position="398"/>
    </location>
</feature>
<evidence type="ECO:0000256" key="1">
    <source>
        <dbReference type="SAM" id="Coils"/>
    </source>
</evidence>
<name>D3HMB6_LEGLN</name>
<dbReference type="eggNOG" id="COG3524">
    <property type="taxonomic scope" value="Bacteria"/>
</dbReference>
<dbReference type="GO" id="GO:0004713">
    <property type="term" value="F:protein tyrosine kinase activity"/>
    <property type="evidence" value="ECO:0007669"/>
    <property type="project" value="TreeGrafter"/>
</dbReference>
<dbReference type="GeneID" id="40927336"/>
<protein>
    <submittedName>
        <fullName evidence="3">Capsule polysaccharide export inner-membrane protein ctrB</fullName>
    </submittedName>
</protein>
<keyword evidence="2" id="KW-0472">Membrane</keyword>
<dbReference type="HOGENOM" id="CLU_027864_0_1_6"/>
<gene>
    <name evidence="3" type="primary">ctrB</name>
    <name evidence="3" type="ordered locus">LLO_3152</name>
</gene>
<feature type="coiled-coil region" evidence="1">
    <location>
        <begin position="214"/>
        <end position="241"/>
    </location>
</feature>
<dbReference type="EMBL" id="FN650140">
    <property type="protein sequence ID" value="CBJ13605.1"/>
    <property type="molecule type" value="Genomic_DNA"/>
</dbReference>
<evidence type="ECO:0000313" key="3">
    <source>
        <dbReference type="EMBL" id="CBJ13605.1"/>
    </source>
</evidence>